<proteinExistence type="predicted"/>
<dbReference type="PANTHER" id="PTHR48111">
    <property type="entry name" value="REGULATOR OF RPOS"/>
    <property type="match status" value="1"/>
</dbReference>
<dbReference type="CDD" id="cd00383">
    <property type="entry name" value="trans_reg_C"/>
    <property type="match status" value="1"/>
</dbReference>
<dbReference type="Proteomes" id="UP001560019">
    <property type="component" value="Unassembled WGS sequence"/>
</dbReference>
<evidence type="ECO:0000256" key="3">
    <source>
        <dbReference type="ARBA" id="ARBA00023015"/>
    </source>
</evidence>
<evidence type="ECO:0000259" key="8">
    <source>
        <dbReference type="PROSITE" id="PS50110"/>
    </source>
</evidence>
<dbReference type="PANTHER" id="PTHR48111:SF22">
    <property type="entry name" value="REGULATOR OF RPOS"/>
    <property type="match status" value="1"/>
</dbReference>
<dbReference type="InterPro" id="IPR036388">
    <property type="entry name" value="WH-like_DNA-bd_sf"/>
</dbReference>
<keyword evidence="2" id="KW-0902">Two-component regulatory system</keyword>
<dbReference type="PROSITE" id="PS51755">
    <property type="entry name" value="OMPR_PHOB"/>
    <property type="match status" value="1"/>
</dbReference>
<dbReference type="InterPro" id="IPR016032">
    <property type="entry name" value="Sig_transdc_resp-reg_C-effctor"/>
</dbReference>
<dbReference type="Gene3D" id="6.10.250.690">
    <property type="match status" value="1"/>
</dbReference>
<organism evidence="10 11">
    <name type="scientific">Rhodovulum iodosum</name>
    <dbReference type="NCBI Taxonomy" id="68291"/>
    <lineage>
        <taxon>Bacteria</taxon>
        <taxon>Pseudomonadati</taxon>
        <taxon>Pseudomonadota</taxon>
        <taxon>Alphaproteobacteria</taxon>
        <taxon>Rhodobacterales</taxon>
        <taxon>Paracoccaceae</taxon>
        <taxon>Rhodovulum</taxon>
    </lineage>
</organism>
<dbReference type="GO" id="GO:0003677">
    <property type="term" value="F:DNA binding"/>
    <property type="evidence" value="ECO:0007669"/>
    <property type="project" value="UniProtKB-KW"/>
</dbReference>
<dbReference type="SMART" id="SM00448">
    <property type="entry name" value="REC"/>
    <property type="match status" value="1"/>
</dbReference>
<gene>
    <name evidence="10" type="ORF">Ga0609869_003334</name>
</gene>
<feature type="DNA-binding region" description="OmpR/PhoB-type" evidence="7">
    <location>
        <begin position="128"/>
        <end position="223"/>
    </location>
</feature>
<comment type="caution">
    <text evidence="10">The sequence shown here is derived from an EMBL/GenBank/DDBJ whole genome shotgun (WGS) entry which is preliminary data.</text>
</comment>
<dbReference type="InterPro" id="IPR039420">
    <property type="entry name" value="WalR-like"/>
</dbReference>
<sequence length="223" mass="24994">MNILFIEDETRVADFVRRGLGAEGWTVDHAPDGETGLERAQSNAYDLILLDLMLPGIQGQEVCRKLRARNVNMPILMLTALDAPEEKVQGLRMGADDYLAKPFDFDELVARIEALHRRATGYNGEAEDGQLSVGDIAFDRASMVVTLAGREIELSKTERDLLVLFMTNRDRVLSRERILNAVWGVNADPLTNVVDVYVGRIRRKLGPEGQHIVTLRNVGYRMS</sequence>
<protein>
    <submittedName>
        <fullName evidence="10">DNA-binding response OmpR family regulator</fullName>
    </submittedName>
</protein>
<feature type="modified residue" description="4-aspartylphosphate" evidence="6">
    <location>
        <position position="51"/>
    </location>
</feature>
<keyword evidence="3" id="KW-0805">Transcription regulation</keyword>
<dbReference type="Gene3D" id="3.40.50.2300">
    <property type="match status" value="1"/>
</dbReference>
<feature type="domain" description="OmpR/PhoB-type" evidence="9">
    <location>
        <begin position="128"/>
        <end position="223"/>
    </location>
</feature>
<dbReference type="Pfam" id="PF00486">
    <property type="entry name" value="Trans_reg_C"/>
    <property type="match status" value="1"/>
</dbReference>
<evidence type="ECO:0000256" key="6">
    <source>
        <dbReference type="PROSITE-ProRule" id="PRU00169"/>
    </source>
</evidence>
<evidence type="ECO:0000256" key="1">
    <source>
        <dbReference type="ARBA" id="ARBA00022553"/>
    </source>
</evidence>
<evidence type="ECO:0000259" key="9">
    <source>
        <dbReference type="PROSITE" id="PS51755"/>
    </source>
</evidence>
<dbReference type="InterPro" id="IPR001789">
    <property type="entry name" value="Sig_transdc_resp-reg_receiver"/>
</dbReference>
<dbReference type="SMART" id="SM00862">
    <property type="entry name" value="Trans_reg_C"/>
    <property type="match status" value="1"/>
</dbReference>
<accession>A0ABV3XX75</accession>
<dbReference type="Pfam" id="PF00072">
    <property type="entry name" value="Response_reg"/>
    <property type="match status" value="1"/>
</dbReference>
<evidence type="ECO:0000256" key="7">
    <source>
        <dbReference type="PROSITE-ProRule" id="PRU01091"/>
    </source>
</evidence>
<dbReference type="CDD" id="cd19935">
    <property type="entry name" value="REC_OmpR_CusR-like"/>
    <property type="match status" value="1"/>
</dbReference>
<dbReference type="SUPFAM" id="SSF52172">
    <property type="entry name" value="CheY-like"/>
    <property type="match status" value="1"/>
</dbReference>
<keyword evidence="1 6" id="KW-0597">Phosphoprotein</keyword>
<dbReference type="InterPro" id="IPR001867">
    <property type="entry name" value="OmpR/PhoB-type_DNA-bd"/>
</dbReference>
<evidence type="ECO:0000256" key="4">
    <source>
        <dbReference type="ARBA" id="ARBA00023125"/>
    </source>
</evidence>
<dbReference type="RefSeq" id="WP_125403635.1">
    <property type="nucleotide sequence ID" value="NZ_JBEHHI010000003.1"/>
</dbReference>
<dbReference type="SUPFAM" id="SSF46894">
    <property type="entry name" value="C-terminal effector domain of the bipartite response regulators"/>
    <property type="match status" value="1"/>
</dbReference>
<keyword evidence="4 7" id="KW-0238">DNA-binding</keyword>
<keyword evidence="5" id="KW-0804">Transcription</keyword>
<evidence type="ECO:0000256" key="5">
    <source>
        <dbReference type="ARBA" id="ARBA00023163"/>
    </source>
</evidence>
<dbReference type="InterPro" id="IPR011006">
    <property type="entry name" value="CheY-like_superfamily"/>
</dbReference>
<dbReference type="Gene3D" id="1.10.10.10">
    <property type="entry name" value="Winged helix-like DNA-binding domain superfamily/Winged helix DNA-binding domain"/>
    <property type="match status" value="1"/>
</dbReference>
<evidence type="ECO:0000313" key="10">
    <source>
        <dbReference type="EMBL" id="MEX5729981.1"/>
    </source>
</evidence>
<dbReference type="PROSITE" id="PS50110">
    <property type="entry name" value="RESPONSE_REGULATORY"/>
    <property type="match status" value="1"/>
</dbReference>
<evidence type="ECO:0000256" key="2">
    <source>
        <dbReference type="ARBA" id="ARBA00023012"/>
    </source>
</evidence>
<name>A0ABV3XX75_9RHOB</name>
<reference evidence="10 11" key="1">
    <citation type="submission" date="2024-06" db="EMBL/GenBank/DDBJ databases">
        <title>Genome of Rhodovulum iodosum, a marine photoferrotroph.</title>
        <authorList>
            <person name="Bianchini G."/>
            <person name="Nikeleit V."/>
            <person name="Kappler A."/>
            <person name="Bryce C."/>
            <person name="Sanchez-Baracaldo P."/>
        </authorList>
    </citation>
    <scope>NUCLEOTIDE SEQUENCE [LARGE SCALE GENOMIC DNA]</scope>
    <source>
        <strain evidence="10 11">UT/N1</strain>
    </source>
</reference>
<dbReference type="EMBL" id="JBEHHI010000003">
    <property type="protein sequence ID" value="MEX5729981.1"/>
    <property type="molecule type" value="Genomic_DNA"/>
</dbReference>
<feature type="domain" description="Response regulatory" evidence="8">
    <location>
        <begin position="2"/>
        <end position="116"/>
    </location>
</feature>
<evidence type="ECO:0000313" key="11">
    <source>
        <dbReference type="Proteomes" id="UP001560019"/>
    </source>
</evidence>
<keyword evidence="11" id="KW-1185">Reference proteome</keyword>